<gene>
    <name evidence="2" type="ORF">DI586_04435</name>
</gene>
<name>A0A2W5FPB0_9BACT</name>
<proteinExistence type="predicted"/>
<dbReference type="AlphaFoldDB" id="A0A2W5FPB0"/>
<evidence type="ECO:0000313" key="3">
    <source>
        <dbReference type="Proteomes" id="UP000249739"/>
    </source>
</evidence>
<organism evidence="2 3">
    <name type="scientific">Micavibrio aeruginosavorus</name>
    <dbReference type="NCBI Taxonomy" id="349221"/>
    <lineage>
        <taxon>Bacteria</taxon>
        <taxon>Pseudomonadati</taxon>
        <taxon>Bdellovibrionota</taxon>
        <taxon>Bdellovibrionia</taxon>
        <taxon>Bdellovibrionales</taxon>
        <taxon>Pseudobdellovibrionaceae</taxon>
        <taxon>Micavibrio</taxon>
    </lineage>
</organism>
<feature type="region of interest" description="Disordered" evidence="1">
    <location>
        <begin position="90"/>
        <end position="110"/>
    </location>
</feature>
<accession>A0A2W5FPB0</accession>
<feature type="compositionally biased region" description="Polar residues" evidence="1">
    <location>
        <begin position="90"/>
        <end position="101"/>
    </location>
</feature>
<comment type="caution">
    <text evidence="2">The sequence shown here is derived from an EMBL/GenBank/DDBJ whole genome shotgun (WGS) entry which is preliminary data.</text>
</comment>
<sequence length="110" mass="11629">MANIKAQRQETAPAPVKLSNIDLTNVFERASTNFQSNLQDLEKFLKDAPLIGDLIKAFQSGAGVEEIGNIFTKQISEAATQLGLSDVISPQASNAPAAQVNSPPPPSAKP</sequence>
<dbReference type="EMBL" id="QFOT01000033">
    <property type="protein sequence ID" value="PZP56234.1"/>
    <property type="molecule type" value="Genomic_DNA"/>
</dbReference>
<dbReference type="Proteomes" id="UP000249739">
    <property type="component" value="Unassembled WGS sequence"/>
</dbReference>
<reference evidence="2 3" key="1">
    <citation type="submission" date="2017-08" db="EMBL/GenBank/DDBJ databases">
        <title>Infants hospitalized years apart are colonized by the same room-sourced microbial strains.</title>
        <authorList>
            <person name="Brooks B."/>
            <person name="Olm M.R."/>
            <person name="Firek B.A."/>
            <person name="Baker R."/>
            <person name="Thomas B.C."/>
            <person name="Morowitz M.J."/>
            <person name="Banfield J.F."/>
        </authorList>
    </citation>
    <scope>NUCLEOTIDE SEQUENCE [LARGE SCALE GENOMIC DNA]</scope>
    <source>
        <strain evidence="2">S2_006_000_R2_64</strain>
    </source>
</reference>
<evidence type="ECO:0000313" key="2">
    <source>
        <dbReference type="EMBL" id="PZP56234.1"/>
    </source>
</evidence>
<evidence type="ECO:0000256" key="1">
    <source>
        <dbReference type="SAM" id="MobiDB-lite"/>
    </source>
</evidence>
<protein>
    <submittedName>
        <fullName evidence="2">Uncharacterized protein</fullName>
    </submittedName>
</protein>